<protein>
    <submittedName>
        <fullName evidence="3">Uncharacterized protein</fullName>
    </submittedName>
</protein>
<evidence type="ECO:0000256" key="2">
    <source>
        <dbReference type="SAM" id="Phobius"/>
    </source>
</evidence>
<gene>
    <name evidence="3" type="ORF">INT46_002809</name>
</gene>
<evidence type="ECO:0000313" key="4">
    <source>
        <dbReference type="Proteomes" id="UP000650833"/>
    </source>
</evidence>
<dbReference type="Proteomes" id="UP000650833">
    <property type="component" value="Unassembled WGS sequence"/>
</dbReference>
<accession>A0A8H7VCN0</accession>
<feature type="region of interest" description="Disordered" evidence="1">
    <location>
        <begin position="306"/>
        <end position="336"/>
    </location>
</feature>
<sequence>MDEAQPIPLQFQLLFNWEIESTPDALLKHRTRMYPTFKAELNNTPIYRLIHHEFERHYISAGQLFKANGITLTEGLFLFDLKMIDFEVDFLIAQFPYCDIWVSVDQARHMALALGIEHELGLLLGEEFDACFSSDNISRNEIMHNWTVPTIPHLQYSTRALLEATFDSVEMPQPSSRKIRTQISRSKQKGMVMKDRTESGLVKWQVWAYEQFLQQNAIQDEQPVLPVLDRSGSVWDALQGILSDLQTLTRGGQLGTTTRVLSDNMMVGNMPLKKEYLNQSLLLQQLYTAVMAEKIMNEIERLTISRQKVEPNEQPENIQEKSNTSSQEDENGVTNTISTTTTTTTAAAAAAAAAKAVNYNSTNNMLFHDRMDLIELELYRMKRKSKKRLEEIESNQQEFISQLNEFKEWKIESEKKRKSERVWIFSIFVIIYLVIHTFKK</sequence>
<dbReference type="AlphaFoldDB" id="A0A8H7VCN0"/>
<name>A0A8H7VCN0_9FUNG</name>
<keyword evidence="2" id="KW-0812">Transmembrane</keyword>
<keyword evidence="2" id="KW-0472">Membrane</keyword>
<comment type="caution">
    <text evidence="3">The sequence shown here is derived from an EMBL/GenBank/DDBJ whole genome shotgun (WGS) entry which is preliminary data.</text>
</comment>
<reference evidence="3" key="1">
    <citation type="submission" date="2020-12" db="EMBL/GenBank/DDBJ databases">
        <title>Metabolic potential, ecology and presence of endohyphal bacteria is reflected in genomic diversity of Mucoromycotina.</title>
        <authorList>
            <person name="Muszewska A."/>
            <person name="Okrasinska A."/>
            <person name="Steczkiewicz K."/>
            <person name="Drgas O."/>
            <person name="Orlowska M."/>
            <person name="Perlinska-Lenart U."/>
            <person name="Aleksandrzak-Piekarczyk T."/>
            <person name="Szatraj K."/>
            <person name="Zielenkiewicz U."/>
            <person name="Pilsyk S."/>
            <person name="Malc E."/>
            <person name="Mieczkowski P."/>
            <person name="Kruszewska J.S."/>
            <person name="Biernat P."/>
            <person name="Pawlowska J."/>
        </authorList>
    </citation>
    <scope>NUCLEOTIDE SEQUENCE</scope>
    <source>
        <strain evidence="3">CBS 226.32</strain>
    </source>
</reference>
<dbReference type="OrthoDB" id="2504162at2759"/>
<feature type="transmembrane region" description="Helical" evidence="2">
    <location>
        <begin position="422"/>
        <end position="438"/>
    </location>
</feature>
<evidence type="ECO:0000256" key="1">
    <source>
        <dbReference type="SAM" id="MobiDB-lite"/>
    </source>
</evidence>
<dbReference type="EMBL" id="JAEPRC010000094">
    <property type="protein sequence ID" value="KAG2209559.1"/>
    <property type="molecule type" value="Genomic_DNA"/>
</dbReference>
<proteinExistence type="predicted"/>
<keyword evidence="2" id="KW-1133">Transmembrane helix</keyword>
<feature type="compositionally biased region" description="Polar residues" evidence="1">
    <location>
        <begin position="314"/>
        <end position="336"/>
    </location>
</feature>
<keyword evidence="4" id="KW-1185">Reference proteome</keyword>
<organism evidence="3 4">
    <name type="scientific">Mucor plumbeus</name>
    <dbReference type="NCBI Taxonomy" id="97098"/>
    <lineage>
        <taxon>Eukaryota</taxon>
        <taxon>Fungi</taxon>
        <taxon>Fungi incertae sedis</taxon>
        <taxon>Mucoromycota</taxon>
        <taxon>Mucoromycotina</taxon>
        <taxon>Mucoromycetes</taxon>
        <taxon>Mucorales</taxon>
        <taxon>Mucorineae</taxon>
        <taxon>Mucoraceae</taxon>
        <taxon>Mucor</taxon>
    </lineage>
</organism>
<evidence type="ECO:0000313" key="3">
    <source>
        <dbReference type="EMBL" id="KAG2209559.1"/>
    </source>
</evidence>